<dbReference type="Gene3D" id="3.80.10.10">
    <property type="entry name" value="Ribonuclease Inhibitor"/>
    <property type="match status" value="1"/>
</dbReference>
<dbReference type="HOGENOM" id="CLU_1042080_0_0_1"/>
<proteinExistence type="predicted"/>
<keyword evidence="2" id="KW-1185">Reference proteome</keyword>
<protein>
    <submittedName>
        <fullName evidence="1">Uncharacterized protein</fullName>
    </submittedName>
</protein>
<organism evidence="1 2">
    <name type="scientific">Cladophialophora immunda</name>
    <dbReference type="NCBI Taxonomy" id="569365"/>
    <lineage>
        <taxon>Eukaryota</taxon>
        <taxon>Fungi</taxon>
        <taxon>Dikarya</taxon>
        <taxon>Ascomycota</taxon>
        <taxon>Pezizomycotina</taxon>
        <taxon>Eurotiomycetes</taxon>
        <taxon>Chaetothyriomycetidae</taxon>
        <taxon>Chaetothyriales</taxon>
        <taxon>Herpotrichiellaceae</taxon>
        <taxon>Cladophialophora</taxon>
    </lineage>
</organism>
<dbReference type="AlphaFoldDB" id="A0A0D2CE13"/>
<reference evidence="1 2" key="1">
    <citation type="submission" date="2015-01" db="EMBL/GenBank/DDBJ databases">
        <title>The Genome Sequence of Cladophialophora immunda CBS83496.</title>
        <authorList>
            <consortium name="The Broad Institute Genomics Platform"/>
            <person name="Cuomo C."/>
            <person name="de Hoog S."/>
            <person name="Gorbushina A."/>
            <person name="Stielow B."/>
            <person name="Teixiera M."/>
            <person name="Abouelleil A."/>
            <person name="Chapman S.B."/>
            <person name="Priest M."/>
            <person name="Young S.K."/>
            <person name="Wortman J."/>
            <person name="Nusbaum C."/>
            <person name="Birren B."/>
        </authorList>
    </citation>
    <scope>NUCLEOTIDE SEQUENCE [LARGE SCALE GENOMIC DNA]</scope>
    <source>
        <strain evidence="1 2">CBS 83496</strain>
    </source>
</reference>
<evidence type="ECO:0000313" key="2">
    <source>
        <dbReference type="Proteomes" id="UP000054466"/>
    </source>
</evidence>
<accession>A0A0D2CE13</accession>
<dbReference type="GeneID" id="27351961"/>
<dbReference type="InterPro" id="IPR032675">
    <property type="entry name" value="LRR_dom_sf"/>
</dbReference>
<dbReference type="SUPFAM" id="SSF52058">
    <property type="entry name" value="L domain-like"/>
    <property type="match status" value="1"/>
</dbReference>
<evidence type="ECO:0000313" key="1">
    <source>
        <dbReference type="EMBL" id="KIW21809.1"/>
    </source>
</evidence>
<name>A0A0D2CE13_9EURO</name>
<dbReference type="EMBL" id="KN847167">
    <property type="protein sequence ID" value="KIW21809.1"/>
    <property type="molecule type" value="Genomic_DNA"/>
</dbReference>
<dbReference type="VEuPathDB" id="FungiDB:PV07_12767"/>
<dbReference type="Proteomes" id="UP000054466">
    <property type="component" value="Unassembled WGS sequence"/>
</dbReference>
<dbReference type="RefSeq" id="XP_016242025.1">
    <property type="nucleotide sequence ID" value="XM_016400330.1"/>
</dbReference>
<gene>
    <name evidence="1" type="ORF">PV07_12767</name>
</gene>
<sequence>MTEDLSNKLDHLNAIEYYSDATPLFTKGEGDVNEVFSERPQFVKTQIRSLLRLLGSEQLRIRINHIQIQNFPLYFFRKDVHGHFAQTRSLDLHFNSSGFCLGSLPTQAIGDTKKLEVLRLDFTHGSSLLSGRNPVYEVLRVPQPPQWPALRRLHLTDVQIQGLASVLTPYKSLKYLYIGNVFCDRTTWADELVGLQSLALRDFVVTGAVHERDHQGSKRTKAFPPPNARMAQQLRDLVCDGNSGQSLEWLYEHVEVLQKRRNGASHS</sequence>